<feature type="transmembrane region" description="Helical" evidence="1">
    <location>
        <begin position="78"/>
        <end position="99"/>
    </location>
</feature>
<keyword evidence="2" id="KW-0732">Signal</keyword>
<keyword evidence="1" id="KW-0472">Membrane</keyword>
<feature type="chain" id="PRO_5047322231" evidence="2">
    <location>
        <begin position="37"/>
        <end position="150"/>
    </location>
</feature>
<feature type="signal peptide" evidence="2">
    <location>
        <begin position="1"/>
        <end position="36"/>
    </location>
</feature>
<reference evidence="3 4" key="1">
    <citation type="submission" date="2024-08" db="EMBL/GenBank/DDBJ databases">
        <authorList>
            <person name="Cucini C."/>
            <person name="Frati F."/>
        </authorList>
    </citation>
    <scope>NUCLEOTIDE SEQUENCE [LARGE SCALE GENOMIC DNA]</scope>
</reference>
<keyword evidence="1" id="KW-0812">Transmembrane</keyword>
<dbReference type="Proteomes" id="UP001642540">
    <property type="component" value="Unassembled WGS sequence"/>
</dbReference>
<organism evidence="3 4">
    <name type="scientific">Orchesella dallaii</name>
    <dbReference type="NCBI Taxonomy" id="48710"/>
    <lineage>
        <taxon>Eukaryota</taxon>
        <taxon>Metazoa</taxon>
        <taxon>Ecdysozoa</taxon>
        <taxon>Arthropoda</taxon>
        <taxon>Hexapoda</taxon>
        <taxon>Collembola</taxon>
        <taxon>Entomobryomorpha</taxon>
        <taxon>Entomobryoidea</taxon>
        <taxon>Orchesellidae</taxon>
        <taxon>Orchesellinae</taxon>
        <taxon>Orchesella</taxon>
    </lineage>
</organism>
<dbReference type="EMBL" id="CAXLJM020000057">
    <property type="protein sequence ID" value="CAL8118074.1"/>
    <property type="molecule type" value="Genomic_DNA"/>
</dbReference>
<accession>A0ABP1R2M5</accession>
<gene>
    <name evidence="3" type="ORF">ODALV1_LOCUS17971</name>
</gene>
<proteinExistence type="predicted"/>
<evidence type="ECO:0000313" key="3">
    <source>
        <dbReference type="EMBL" id="CAL8118074.1"/>
    </source>
</evidence>
<evidence type="ECO:0000313" key="4">
    <source>
        <dbReference type="Proteomes" id="UP001642540"/>
    </source>
</evidence>
<keyword evidence="1" id="KW-1133">Transmembrane helix</keyword>
<keyword evidence="4" id="KW-1185">Reference proteome</keyword>
<protein>
    <submittedName>
        <fullName evidence="3">Uncharacterized protein</fullName>
    </submittedName>
</protein>
<name>A0ABP1R2M5_9HEXA</name>
<evidence type="ECO:0000256" key="2">
    <source>
        <dbReference type="SAM" id="SignalP"/>
    </source>
</evidence>
<sequence length="150" mass="16965">MPVVALAWAANQNLCHFTRLWLTTLLHCLKLCAVATKKRLKCVNGNVNEKGVKEILKSFVELESVVASYNEAFGWQNAIDVLSLIVGIVITLFQMIYFCQRVYSSFERNFFAVLGEQYTTNGSQRVCFSFERNSFGVPEERYSTNGSKSA</sequence>
<comment type="caution">
    <text evidence="3">The sequence shown here is derived from an EMBL/GenBank/DDBJ whole genome shotgun (WGS) entry which is preliminary data.</text>
</comment>
<evidence type="ECO:0000256" key="1">
    <source>
        <dbReference type="SAM" id="Phobius"/>
    </source>
</evidence>